<accession>A0A2G5VNP3</accession>
<dbReference type="EC" id="3.6.1.-" evidence="1"/>
<keyword evidence="1" id="KW-0378">Hydrolase</keyword>
<comment type="similarity">
    <text evidence="1">Belongs to the DXO/Dom3Z family.</text>
</comment>
<dbReference type="GO" id="GO:0005829">
    <property type="term" value="C:cytosol"/>
    <property type="evidence" value="ECO:0007669"/>
    <property type="project" value="TreeGrafter"/>
</dbReference>
<organism evidence="2 3">
    <name type="scientific">Caenorhabditis nigoni</name>
    <dbReference type="NCBI Taxonomy" id="1611254"/>
    <lineage>
        <taxon>Eukaryota</taxon>
        <taxon>Metazoa</taxon>
        <taxon>Ecdysozoa</taxon>
        <taxon>Nematoda</taxon>
        <taxon>Chromadorea</taxon>
        <taxon>Rhabditida</taxon>
        <taxon>Rhabditina</taxon>
        <taxon>Rhabditomorpha</taxon>
        <taxon>Rhabditoidea</taxon>
        <taxon>Rhabditidae</taxon>
        <taxon>Peloderinae</taxon>
        <taxon>Caenorhabditis</taxon>
    </lineage>
</organism>
<dbReference type="InterPro" id="IPR039039">
    <property type="entry name" value="RAI1-like_fam"/>
</dbReference>
<comment type="cofactor">
    <cofactor evidence="1">
        <name>a divalent metal cation</name>
        <dbReference type="ChEBI" id="CHEBI:60240"/>
    </cofactor>
</comment>
<name>A0A2G5VNP3_9PELO</name>
<protein>
    <recommendedName>
        <fullName evidence="1">Decapping nuclease</fullName>
        <ecNumber evidence="1">3.6.1.-</ecNumber>
    </recommendedName>
</protein>
<dbReference type="PANTHER" id="PTHR12395:SF12">
    <property type="entry name" value="DECAPPING NUCLEASE"/>
    <property type="match status" value="1"/>
</dbReference>
<dbReference type="GO" id="GO:0003723">
    <property type="term" value="F:RNA binding"/>
    <property type="evidence" value="ECO:0007669"/>
    <property type="project" value="UniProtKB-KW"/>
</dbReference>
<dbReference type="EMBL" id="PDUG01000001">
    <property type="protein sequence ID" value="PIC53392.1"/>
    <property type="molecule type" value="Genomic_DNA"/>
</dbReference>
<dbReference type="Proteomes" id="UP000230233">
    <property type="component" value="Chromosome I"/>
</dbReference>
<comment type="subcellular location">
    <subcellularLocation>
        <location evidence="1">Nucleus</location>
    </subcellularLocation>
</comment>
<gene>
    <name evidence="2" type="primary">Cnig_chr_I.g3115</name>
    <name evidence="2" type="ORF">B9Z55_003115</name>
</gene>
<proteinExistence type="inferred from homology"/>
<dbReference type="AlphaFoldDB" id="A0A2G5VNP3"/>
<dbReference type="GO" id="GO:0004518">
    <property type="term" value="F:nuclease activity"/>
    <property type="evidence" value="ECO:0007669"/>
    <property type="project" value="UniProtKB-KW"/>
</dbReference>
<dbReference type="GO" id="GO:0000166">
    <property type="term" value="F:nucleotide binding"/>
    <property type="evidence" value="ECO:0007669"/>
    <property type="project" value="UniProtKB-KW"/>
</dbReference>
<sequence>MECDSKIKISTIDYYHRDGVMNVFCGEFPKKLNGNRIYFEDPLLPVPQINLAKKSPNAGASEIYMESLLKYIRQNSSTLKYKPHFVTTRHLLCYIASEDYELLKISAIRMNGIIYLFKTDDNTYLSHHSNHSEKFRHFFTKSSAREDFESDEVVRKGVFIAEIPKDQKEGGFWKVMYSGVVAAIDESMQHYEMKVFGGSLDDIAWKVRCCSLYWQAVFSDSPSIILGTREWKRLETVRYLGF</sequence>
<evidence type="ECO:0000313" key="3">
    <source>
        <dbReference type="Proteomes" id="UP000230233"/>
    </source>
</evidence>
<evidence type="ECO:0000256" key="1">
    <source>
        <dbReference type="RuleBase" id="RU367113"/>
    </source>
</evidence>
<keyword evidence="3" id="KW-1185">Reference proteome</keyword>
<keyword evidence="1" id="KW-0479">Metal-binding</keyword>
<dbReference type="PANTHER" id="PTHR12395">
    <property type="entry name" value="DOM-3 RELATED"/>
    <property type="match status" value="1"/>
</dbReference>
<evidence type="ECO:0000313" key="2">
    <source>
        <dbReference type="EMBL" id="PIC53392.1"/>
    </source>
</evidence>
<dbReference type="GO" id="GO:0000956">
    <property type="term" value="P:nuclear-transcribed mRNA catabolic process"/>
    <property type="evidence" value="ECO:0007669"/>
    <property type="project" value="TreeGrafter"/>
</dbReference>
<dbReference type="GO" id="GO:0005634">
    <property type="term" value="C:nucleus"/>
    <property type="evidence" value="ECO:0007669"/>
    <property type="project" value="UniProtKB-SubCell"/>
</dbReference>
<dbReference type="GO" id="GO:0046872">
    <property type="term" value="F:metal ion binding"/>
    <property type="evidence" value="ECO:0007669"/>
    <property type="project" value="UniProtKB-KW"/>
</dbReference>
<reference evidence="3" key="1">
    <citation type="submission" date="2017-10" db="EMBL/GenBank/DDBJ databases">
        <title>Rapid genome shrinkage in a self-fertile nematode reveals novel sperm competition proteins.</title>
        <authorList>
            <person name="Yin D."/>
            <person name="Schwarz E.M."/>
            <person name="Thomas C.G."/>
            <person name="Felde R.L."/>
            <person name="Korf I.F."/>
            <person name="Cutter A.D."/>
            <person name="Schartner C.M."/>
            <person name="Ralston E.J."/>
            <person name="Meyer B.J."/>
            <person name="Haag E.S."/>
        </authorList>
    </citation>
    <scope>NUCLEOTIDE SEQUENCE [LARGE SCALE GENOMIC DNA]</scope>
    <source>
        <strain evidence="3">JU1422</strain>
    </source>
</reference>
<keyword evidence="1" id="KW-0547">Nucleotide-binding</keyword>
<comment type="function">
    <text evidence="1">Decapping enzyme for NAD-capped RNAs: specifically hydrolyzes the nicotinamide adenine dinucleotide (NAD) cap from a subset of RNAs by removing the entire NAD moiety from the 5'-end of an NAD-capped RNA.</text>
</comment>
<keyword evidence="1" id="KW-0539">Nucleus</keyword>
<keyword evidence="1" id="KW-0540">Nuclease</keyword>
<keyword evidence="1" id="KW-0694">RNA-binding</keyword>
<dbReference type="GO" id="GO:0034353">
    <property type="term" value="F:mRNA 5'-diphosphatase activity"/>
    <property type="evidence" value="ECO:0007669"/>
    <property type="project" value="TreeGrafter"/>
</dbReference>
<dbReference type="GO" id="GO:0110155">
    <property type="term" value="P:NAD-cap decapping"/>
    <property type="evidence" value="ECO:0007669"/>
    <property type="project" value="TreeGrafter"/>
</dbReference>
<comment type="caution">
    <text evidence="2">The sequence shown here is derived from an EMBL/GenBank/DDBJ whole genome shotgun (WGS) entry which is preliminary data.</text>
</comment>
<dbReference type="OrthoDB" id="5872150at2759"/>